<protein>
    <submittedName>
        <fullName evidence="1">Uncharacterized protein</fullName>
    </submittedName>
</protein>
<dbReference type="EMBL" id="QEKT01000007">
    <property type="protein sequence ID" value="PVY83479.1"/>
    <property type="molecule type" value="Genomic_DNA"/>
</dbReference>
<dbReference type="AlphaFoldDB" id="A0A2U1D7A8"/>
<sequence>MNWKDVEKLNLGRIELHNLTSDCQKEVSENVRKLLDKLDLKQIEKIQLLEYLTQELYWDLINR</sequence>
<comment type="caution">
    <text evidence="1">The sequence shown here is derived from an EMBL/GenBank/DDBJ whole genome shotgun (WGS) entry which is preliminary data.</text>
</comment>
<proteinExistence type="predicted"/>
<dbReference type="RefSeq" id="WP_089940461.1">
    <property type="nucleotide sequence ID" value="NZ_QEKT01000007.1"/>
</dbReference>
<evidence type="ECO:0000313" key="2">
    <source>
        <dbReference type="Proteomes" id="UP000245433"/>
    </source>
</evidence>
<keyword evidence="2" id="KW-1185">Reference proteome</keyword>
<accession>A0A2U1D7A8</accession>
<evidence type="ECO:0000313" key="1">
    <source>
        <dbReference type="EMBL" id="PVY83479.1"/>
    </source>
</evidence>
<organism evidence="1 2">
    <name type="scientific">Convivina intestini</name>
    <dbReference type="NCBI Taxonomy" id="1505726"/>
    <lineage>
        <taxon>Bacteria</taxon>
        <taxon>Bacillati</taxon>
        <taxon>Bacillota</taxon>
        <taxon>Bacilli</taxon>
        <taxon>Lactobacillales</taxon>
        <taxon>Lactobacillaceae</taxon>
        <taxon>Convivina</taxon>
    </lineage>
</organism>
<gene>
    <name evidence="1" type="ORF">C7384_10787</name>
</gene>
<reference evidence="1 2" key="1">
    <citation type="submission" date="2018-04" db="EMBL/GenBank/DDBJ databases">
        <title>Genomic Encyclopedia of Type Strains, Phase IV (KMG-IV): sequencing the most valuable type-strain genomes for metagenomic binning, comparative biology and taxonomic classification.</title>
        <authorList>
            <person name="Goeker M."/>
        </authorList>
    </citation>
    <scope>NUCLEOTIDE SEQUENCE [LARGE SCALE GENOMIC DNA]</scope>
    <source>
        <strain evidence="1 2">DSM 28795</strain>
    </source>
</reference>
<dbReference type="Proteomes" id="UP000245433">
    <property type="component" value="Unassembled WGS sequence"/>
</dbReference>
<name>A0A2U1D7A8_9LACO</name>